<name>A0ABP9X3E5_9CHLR</name>
<keyword evidence="7" id="KW-0444">Lipid biosynthesis</keyword>
<dbReference type="InterPro" id="IPR017438">
    <property type="entry name" value="ATP-NAD_kinase_N"/>
</dbReference>
<dbReference type="PROSITE" id="PS50146">
    <property type="entry name" value="DAGK"/>
    <property type="match status" value="1"/>
</dbReference>
<comment type="caution">
    <text evidence="10">The sequence shown here is derived from an EMBL/GenBank/DDBJ whole genome shotgun (WGS) entry which is preliminary data.</text>
</comment>
<comment type="similarity">
    <text evidence="2">Belongs to the diacylglycerol/lipid kinase family.</text>
</comment>
<keyword evidence="8" id="KW-1208">Phospholipid metabolism</keyword>
<dbReference type="Gene3D" id="2.60.200.40">
    <property type="match status" value="1"/>
</dbReference>
<evidence type="ECO:0000256" key="5">
    <source>
        <dbReference type="ARBA" id="ARBA00022777"/>
    </source>
</evidence>
<keyword evidence="7" id="KW-0594">Phospholipid biosynthesis</keyword>
<dbReference type="InterPro" id="IPR005218">
    <property type="entry name" value="Diacylglycerol/lipid_kinase"/>
</dbReference>
<reference evidence="10 11" key="1">
    <citation type="submission" date="2024-02" db="EMBL/GenBank/DDBJ databases">
        <title>Herpetosiphon gulosus NBRC 112829.</title>
        <authorList>
            <person name="Ichikawa N."/>
            <person name="Katano-Makiyama Y."/>
            <person name="Hidaka K."/>
        </authorList>
    </citation>
    <scope>NUCLEOTIDE SEQUENCE [LARGE SCALE GENOMIC DNA]</scope>
    <source>
        <strain evidence="10 11">NBRC 112829</strain>
    </source>
</reference>
<evidence type="ECO:0000256" key="4">
    <source>
        <dbReference type="ARBA" id="ARBA00022741"/>
    </source>
</evidence>
<dbReference type="RefSeq" id="WP_345723509.1">
    <property type="nucleotide sequence ID" value="NZ_BAABRU010000014.1"/>
</dbReference>
<dbReference type="PANTHER" id="PTHR12358">
    <property type="entry name" value="SPHINGOSINE KINASE"/>
    <property type="match status" value="1"/>
</dbReference>
<keyword evidence="3" id="KW-0808">Transferase</keyword>
<accession>A0ABP9X3E5</accession>
<keyword evidence="11" id="KW-1185">Reference proteome</keyword>
<dbReference type="InterPro" id="IPR045540">
    <property type="entry name" value="YegS/DAGK_C"/>
</dbReference>
<sequence>MSNEATLKISLIINPASGTSEQGALLLETLAPMSGVTILTTDAAGEGERLARQAVAEGAELVVAAGGDGTINEVVKGLLEAERRVPLGIIPLGTGNDLARTLALPTDPLEAWKLILVGERRKLDVIEIRTPRELHYALNVSAGGFSGQLNEAMSSEVKSAWGPLAYLRGALGVLPDLTSYRTTIQYDDQAPEQVDALNIIIANGRTAAAGVQVAPFANPEDGLLDVVIVHYGSIMQLAGAAARLLVNGNYLNSELVELRRAKKVQVISDPEIWFNADGELITNEPIVFEALPQALEVVVGAEYQAVIEDSGARSQGSGISD</sequence>
<evidence type="ECO:0000313" key="11">
    <source>
        <dbReference type="Proteomes" id="UP001428290"/>
    </source>
</evidence>
<gene>
    <name evidence="10" type="primary">dagK_2</name>
    <name evidence="10" type="ORF">Hgul01_03735</name>
</gene>
<dbReference type="Gene3D" id="3.40.50.10330">
    <property type="entry name" value="Probable inorganic polyphosphate/atp-NAD kinase, domain 1"/>
    <property type="match status" value="1"/>
</dbReference>
<dbReference type="SMART" id="SM00046">
    <property type="entry name" value="DAGKc"/>
    <property type="match status" value="1"/>
</dbReference>
<dbReference type="InterPro" id="IPR050187">
    <property type="entry name" value="Lipid_Phosphate_FormReg"/>
</dbReference>
<dbReference type="EMBL" id="BAABRU010000014">
    <property type="protein sequence ID" value="GAA5529921.1"/>
    <property type="molecule type" value="Genomic_DNA"/>
</dbReference>
<dbReference type="SUPFAM" id="SSF111331">
    <property type="entry name" value="NAD kinase/diacylglycerol kinase-like"/>
    <property type="match status" value="1"/>
</dbReference>
<evidence type="ECO:0000256" key="1">
    <source>
        <dbReference type="ARBA" id="ARBA00001946"/>
    </source>
</evidence>
<dbReference type="PANTHER" id="PTHR12358:SF54">
    <property type="entry name" value="SPHINGOSINE KINASE RELATED PROTEIN"/>
    <property type="match status" value="1"/>
</dbReference>
<dbReference type="Pfam" id="PF00781">
    <property type="entry name" value="DAGK_cat"/>
    <property type="match status" value="1"/>
</dbReference>
<comment type="cofactor">
    <cofactor evidence="1">
        <name>Mg(2+)</name>
        <dbReference type="ChEBI" id="CHEBI:18420"/>
    </cofactor>
</comment>
<protein>
    <submittedName>
        <fullName evidence="10">Diacylglycerol kinase</fullName>
    </submittedName>
</protein>
<evidence type="ECO:0000256" key="3">
    <source>
        <dbReference type="ARBA" id="ARBA00022679"/>
    </source>
</evidence>
<dbReference type="Pfam" id="PF19279">
    <property type="entry name" value="YegS_C"/>
    <property type="match status" value="1"/>
</dbReference>
<evidence type="ECO:0000256" key="7">
    <source>
        <dbReference type="ARBA" id="ARBA00023209"/>
    </source>
</evidence>
<dbReference type="GO" id="GO:0016301">
    <property type="term" value="F:kinase activity"/>
    <property type="evidence" value="ECO:0007669"/>
    <property type="project" value="UniProtKB-KW"/>
</dbReference>
<dbReference type="InterPro" id="IPR001206">
    <property type="entry name" value="Diacylglycerol_kinase_cat_dom"/>
</dbReference>
<organism evidence="10 11">
    <name type="scientific">Herpetosiphon gulosus</name>
    <dbReference type="NCBI Taxonomy" id="1973496"/>
    <lineage>
        <taxon>Bacteria</taxon>
        <taxon>Bacillati</taxon>
        <taxon>Chloroflexota</taxon>
        <taxon>Chloroflexia</taxon>
        <taxon>Herpetosiphonales</taxon>
        <taxon>Herpetosiphonaceae</taxon>
        <taxon>Herpetosiphon</taxon>
    </lineage>
</organism>
<feature type="domain" description="DAGKc" evidence="9">
    <location>
        <begin position="4"/>
        <end position="132"/>
    </location>
</feature>
<evidence type="ECO:0000313" key="10">
    <source>
        <dbReference type="EMBL" id="GAA5529921.1"/>
    </source>
</evidence>
<evidence type="ECO:0000256" key="6">
    <source>
        <dbReference type="ARBA" id="ARBA00022840"/>
    </source>
</evidence>
<proteinExistence type="inferred from homology"/>
<dbReference type="Proteomes" id="UP001428290">
    <property type="component" value="Unassembled WGS sequence"/>
</dbReference>
<dbReference type="NCBIfam" id="TIGR00147">
    <property type="entry name" value="YegS/Rv2252/BmrU family lipid kinase"/>
    <property type="match status" value="1"/>
</dbReference>
<dbReference type="InterPro" id="IPR016064">
    <property type="entry name" value="NAD/diacylglycerol_kinase_sf"/>
</dbReference>
<evidence type="ECO:0000256" key="8">
    <source>
        <dbReference type="ARBA" id="ARBA00023264"/>
    </source>
</evidence>
<evidence type="ECO:0000259" key="9">
    <source>
        <dbReference type="PROSITE" id="PS50146"/>
    </source>
</evidence>
<keyword evidence="7" id="KW-0443">Lipid metabolism</keyword>
<keyword evidence="5 10" id="KW-0418">Kinase</keyword>
<keyword evidence="4" id="KW-0547">Nucleotide-binding</keyword>
<keyword evidence="6" id="KW-0067">ATP-binding</keyword>
<evidence type="ECO:0000256" key="2">
    <source>
        <dbReference type="ARBA" id="ARBA00005983"/>
    </source>
</evidence>